<evidence type="ECO:0000313" key="2">
    <source>
        <dbReference type="EMBL" id="SFM21636.1"/>
    </source>
</evidence>
<gene>
    <name evidence="2" type="ORF">SAMN04488696_0402</name>
</gene>
<dbReference type="PROSITE" id="PS50234">
    <property type="entry name" value="VWFA"/>
    <property type="match status" value="1"/>
</dbReference>
<dbReference type="SMART" id="SM00327">
    <property type="entry name" value="VWA"/>
    <property type="match status" value="1"/>
</dbReference>
<dbReference type="CDD" id="cd01454">
    <property type="entry name" value="vWA_norD_type"/>
    <property type="match status" value="1"/>
</dbReference>
<dbReference type="OrthoDB" id="124314at2157"/>
<proteinExistence type="predicted"/>
<dbReference type="Gene3D" id="3.40.50.410">
    <property type="entry name" value="von Willebrand factor, type A domain"/>
    <property type="match status" value="1"/>
</dbReference>
<sequence>MDKWTESTFPEDSNEPKTLTEEDLLLLIEKRFPGRDYHRNFLSVLKKSRSSYNGELTGTASMLLDKDWMLAGLFFEALPEAAENTGPEDIRKWAGIGIKIFDLDKDLAIKYFSFSAPLLKDLTVSELEEWALKGIAVFEADPAQGIPYFSLRSENSLEFIENIKGSVALTDILKVLKYYALGLSGINFNILSKRALGADNELGSMNPVIAGNTIYLPPRITRYGDLEDNFKIYKLSIMHEVGHIRFSSHEPEREGAVELMADIRRRYSTMKKRIPLPGMQADGAIGITDIIALFPNQALAGTILGILEDSRVEYRIMEHYHGVRSDLEIIRYQMLLTRPAPGGKLEEFMEALLWISIGHTPVHDQSNGTRLLLDTIRPMLAESIFREGSSILDSLTATFRIYQILDEQEGPLSQKEYEVLKNIEYRGVSIGAYDMKDPLSSRSHENIIRNFIPEMKVEMTVEKEPFPEERVRGQPTYAEKKNWNILGTYRYDEWDAVINDYKADWCTVNEVEPLGMSSDYYKEASEQYKNEISLIRQIFNRMKPEAFRKMKEQIDGTEVDIDAFIDALVQRKCGINPDDGLYMRWDKHERDVATLFLVDVSYSTHKMVNYEEKSILDVEKDSLIIMTQALESIGDNYAIYAFSGKDRDDVEYFVIKEFDEDLSDDVARRISVLEPVSNTRLGPAIRHSIRKLDKINTRTKIIILLSDGEPFDISRGESAYKESIAEEDTRIAIMESNAKGIDLFCITVDPDPGKYLDNIFSDAGYTIIDDASLLPETLPVLYKRITT</sequence>
<dbReference type="InterPro" id="IPR002035">
    <property type="entry name" value="VWF_A"/>
</dbReference>
<dbReference type="PANTHER" id="PTHR41248">
    <property type="entry name" value="NORD PROTEIN"/>
    <property type="match status" value="1"/>
</dbReference>
<dbReference type="RefSeq" id="WP_091932440.1">
    <property type="nucleotide sequence ID" value="NZ_FOUJ01000001.1"/>
</dbReference>
<dbReference type="PANTHER" id="PTHR41248:SF1">
    <property type="entry name" value="NORD PROTEIN"/>
    <property type="match status" value="1"/>
</dbReference>
<dbReference type="Proteomes" id="UP000198535">
    <property type="component" value="Unassembled WGS sequence"/>
</dbReference>
<keyword evidence="3" id="KW-1185">Reference proteome</keyword>
<dbReference type="EMBL" id="FOUJ01000001">
    <property type="protein sequence ID" value="SFM21636.1"/>
    <property type="molecule type" value="Genomic_DNA"/>
</dbReference>
<dbReference type="AlphaFoldDB" id="A0A1I4P1W2"/>
<evidence type="ECO:0000259" key="1">
    <source>
        <dbReference type="PROSITE" id="PS50234"/>
    </source>
</evidence>
<accession>A0A1I4P1W2</accession>
<reference evidence="3" key="1">
    <citation type="submission" date="2016-10" db="EMBL/GenBank/DDBJ databases">
        <authorList>
            <person name="Varghese N."/>
            <person name="Submissions S."/>
        </authorList>
    </citation>
    <scope>NUCLEOTIDE SEQUENCE [LARGE SCALE GENOMIC DNA]</scope>
    <source>
        <strain evidence="3">Mob M</strain>
    </source>
</reference>
<protein>
    <submittedName>
        <fullName evidence="2">von Willebrand factor type A domain-containing protein</fullName>
    </submittedName>
</protein>
<feature type="domain" description="VWFA" evidence="1">
    <location>
        <begin position="593"/>
        <end position="785"/>
    </location>
</feature>
<organism evidence="2 3">
    <name type="scientific">Methanolobus profundi</name>
    <dbReference type="NCBI Taxonomy" id="487685"/>
    <lineage>
        <taxon>Archaea</taxon>
        <taxon>Methanobacteriati</taxon>
        <taxon>Methanobacteriota</taxon>
        <taxon>Stenosarchaea group</taxon>
        <taxon>Methanomicrobia</taxon>
        <taxon>Methanosarcinales</taxon>
        <taxon>Methanosarcinaceae</taxon>
        <taxon>Methanolobus</taxon>
    </lineage>
</organism>
<dbReference type="InterPro" id="IPR036465">
    <property type="entry name" value="vWFA_dom_sf"/>
</dbReference>
<dbReference type="SUPFAM" id="SSF53300">
    <property type="entry name" value="vWA-like"/>
    <property type="match status" value="1"/>
</dbReference>
<evidence type="ECO:0000313" key="3">
    <source>
        <dbReference type="Proteomes" id="UP000198535"/>
    </source>
</evidence>
<name>A0A1I4P1W2_9EURY</name>
<dbReference type="InterPro" id="IPR051928">
    <property type="entry name" value="NorD/CobT"/>
</dbReference>
<dbReference type="STRING" id="487685.SAMN04488696_0402"/>